<reference evidence="5" key="1">
    <citation type="submission" date="2016-10" db="EMBL/GenBank/DDBJ databases">
        <authorList>
            <person name="Varghese N."/>
            <person name="Submissions S."/>
        </authorList>
    </citation>
    <scope>NUCLEOTIDE SEQUENCE [LARGE SCALE GENOMIC DNA]</scope>
    <source>
        <strain evidence="5">CGMCC 1.11014</strain>
    </source>
</reference>
<dbReference type="GO" id="GO:0016491">
    <property type="term" value="F:oxidoreductase activity"/>
    <property type="evidence" value="ECO:0007669"/>
    <property type="project" value="UniProtKB-KW"/>
</dbReference>
<sequence>MSTSPSPRAGLPFTLANGVVLKNRLAKAAMSEQLANGRQDPDKKLERLYRTWAEGGVGLLISGNIMIDRDHLGEPRNVVLDDASDLAAFRRWTRAAGAQGTHFWAQLNHPGKQTPKTLTKEPVAPSAISLGKELAPMFNRPRALSDGEIVALVGKFARAAQLAKEVGFTGVQIHGAHGYLVSQFLSPLHNQRSDRWGGSFENRLRFVLEVYRATRAAVGADFPVAIKLNSADFQKGGFSEEESMRVLEALAREGIDLVEISGGTYESPAMVGAQEQPREQPKESTMRREAYFIAYAEKARLRVRTPLMVTGGFRSSAGVEAALAGGATDLVGLARPLAVEPALAIPLINDPAYRIELPTPTTGVKLVDQLTFLVLTWYETQLARMGSGKRPLPDLNPWRSVLATLCGMGMAAFGKRRA</sequence>
<dbReference type="InterPro" id="IPR051799">
    <property type="entry name" value="NADH_flavin_oxidoreductase"/>
</dbReference>
<accession>A0A1I7K084</accession>
<feature type="domain" description="NADH:flavin oxidoreductase/NADH oxidase N-terminal" evidence="3">
    <location>
        <begin position="12"/>
        <end position="344"/>
    </location>
</feature>
<evidence type="ECO:0000256" key="1">
    <source>
        <dbReference type="ARBA" id="ARBA00022630"/>
    </source>
</evidence>
<keyword evidence="2" id="KW-0560">Oxidoreductase</keyword>
<dbReference type="OrthoDB" id="8521686at2"/>
<dbReference type="EMBL" id="FPBO01000014">
    <property type="protein sequence ID" value="SFU90781.1"/>
    <property type="molecule type" value="Genomic_DNA"/>
</dbReference>
<evidence type="ECO:0000256" key="2">
    <source>
        <dbReference type="ARBA" id="ARBA00023002"/>
    </source>
</evidence>
<dbReference type="SUPFAM" id="SSF51395">
    <property type="entry name" value="FMN-linked oxidoreductases"/>
    <property type="match status" value="1"/>
</dbReference>
<evidence type="ECO:0000313" key="4">
    <source>
        <dbReference type="EMBL" id="SFU90781.1"/>
    </source>
</evidence>
<gene>
    <name evidence="4" type="ORF">SAMN05216552_101434</name>
</gene>
<keyword evidence="1" id="KW-0285">Flavoprotein</keyword>
<dbReference type="PANTHER" id="PTHR43656">
    <property type="entry name" value="BINDING OXIDOREDUCTASE, PUTATIVE (AFU_ORTHOLOGUE AFUA_2G08260)-RELATED"/>
    <property type="match status" value="1"/>
</dbReference>
<dbReference type="Pfam" id="PF00724">
    <property type="entry name" value="Oxidored_FMN"/>
    <property type="match status" value="1"/>
</dbReference>
<name>A0A1I7K084_9BURK</name>
<dbReference type="STRING" id="1035707.SAMN05216552_101434"/>
<organism evidence="4 5">
    <name type="scientific">Pseudoduganella namucuonensis</name>
    <dbReference type="NCBI Taxonomy" id="1035707"/>
    <lineage>
        <taxon>Bacteria</taxon>
        <taxon>Pseudomonadati</taxon>
        <taxon>Pseudomonadota</taxon>
        <taxon>Betaproteobacteria</taxon>
        <taxon>Burkholderiales</taxon>
        <taxon>Oxalobacteraceae</taxon>
        <taxon>Telluria group</taxon>
        <taxon>Pseudoduganella</taxon>
    </lineage>
</organism>
<dbReference type="CDD" id="cd04733">
    <property type="entry name" value="OYE_like_2_FMN"/>
    <property type="match status" value="1"/>
</dbReference>
<evidence type="ECO:0000313" key="5">
    <source>
        <dbReference type="Proteomes" id="UP000199391"/>
    </source>
</evidence>
<dbReference type="GO" id="GO:0010181">
    <property type="term" value="F:FMN binding"/>
    <property type="evidence" value="ECO:0007669"/>
    <property type="project" value="InterPro"/>
</dbReference>
<dbReference type="RefSeq" id="WP_093556550.1">
    <property type="nucleotide sequence ID" value="NZ_FPBO01000014.1"/>
</dbReference>
<dbReference type="AlphaFoldDB" id="A0A1I7K084"/>
<dbReference type="InterPro" id="IPR001155">
    <property type="entry name" value="OxRdtase_FMN_N"/>
</dbReference>
<dbReference type="Gene3D" id="3.20.20.70">
    <property type="entry name" value="Aldolase class I"/>
    <property type="match status" value="1"/>
</dbReference>
<proteinExistence type="predicted"/>
<evidence type="ECO:0000259" key="3">
    <source>
        <dbReference type="Pfam" id="PF00724"/>
    </source>
</evidence>
<dbReference type="PANTHER" id="PTHR43656:SF2">
    <property type="entry name" value="BINDING OXIDOREDUCTASE, PUTATIVE (AFU_ORTHOLOGUE AFUA_2G08260)-RELATED"/>
    <property type="match status" value="1"/>
</dbReference>
<dbReference type="InterPro" id="IPR013785">
    <property type="entry name" value="Aldolase_TIM"/>
</dbReference>
<dbReference type="Proteomes" id="UP000199391">
    <property type="component" value="Unassembled WGS sequence"/>
</dbReference>
<keyword evidence="5" id="KW-1185">Reference proteome</keyword>
<protein>
    <submittedName>
        <fullName evidence="4">2,4-dienoyl-CoA reductase</fullName>
    </submittedName>
</protein>